<dbReference type="EMBL" id="WSFO01000008">
    <property type="protein sequence ID" value="KAE9628783.1"/>
    <property type="molecule type" value="Genomic_DNA"/>
</dbReference>
<dbReference type="InterPro" id="IPR017871">
    <property type="entry name" value="ABC_transporter-like_CS"/>
</dbReference>
<dbReference type="GO" id="GO:0005886">
    <property type="term" value="C:plasma membrane"/>
    <property type="evidence" value="ECO:0007669"/>
    <property type="project" value="UniProtKB-SubCell"/>
</dbReference>
<dbReference type="InterPro" id="IPR001851">
    <property type="entry name" value="ABC_transp_permease"/>
</dbReference>
<dbReference type="GO" id="GO:0015192">
    <property type="term" value="F:L-phenylalanine transmembrane transporter activity"/>
    <property type="evidence" value="ECO:0007669"/>
    <property type="project" value="TreeGrafter"/>
</dbReference>
<feature type="transmembrane region" description="Helical" evidence="9">
    <location>
        <begin position="64"/>
        <end position="83"/>
    </location>
</feature>
<keyword evidence="5" id="KW-0547">Nucleotide-binding</keyword>
<dbReference type="GO" id="GO:0005524">
    <property type="term" value="F:ATP binding"/>
    <property type="evidence" value="ECO:0007669"/>
    <property type="project" value="UniProtKB-KW"/>
</dbReference>
<dbReference type="PANTHER" id="PTHR45772">
    <property type="entry name" value="CONSERVED COMPONENT OF ABC TRANSPORTER FOR NATURAL AMINO ACIDS-RELATED"/>
    <property type="match status" value="1"/>
</dbReference>
<feature type="transmembrane region" description="Helical" evidence="9">
    <location>
        <begin position="28"/>
        <end position="52"/>
    </location>
</feature>
<dbReference type="InterPro" id="IPR003593">
    <property type="entry name" value="AAA+_ATPase"/>
</dbReference>
<evidence type="ECO:0000256" key="6">
    <source>
        <dbReference type="ARBA" id="ARBA00022840"/>
    </source>
</evidence>
<evidence type="ECO:0000256" key="3">
    <source>
        <dbReference type="ARBA" id="ARBA00022475"/>
    </source>
</evidence>
<dbReference type="Pfam" id="PF00005">
    <property type="entry name" value="ABC_tran"/>
    <property type="match status" value="1"/>
</dbReference>
<dbReference type="InterPro" id="IPR027417">
    <property type="entry name" value="P-loop_NTPase"/>
</dbReference>
<dbReference type="CDD" id="cd03219">
    <property type="entry name" value="ABC_Mj1267_LivG_branched"/>
    <property type="match status" value="1"/>
</dbReference>
<dbReference type="Pfam" id="PF02653">
    <property type="entry name" value="BPD_transp_2"/>
    <property type="match status" value="1"/>
</dbReference>
<comment type="caution">
    <text evidence="11">The sequence shown here is derived from an EMBL/GenBank/DDBJ whole genome shotgun (WGS) entry which is preliminary data.</text>
</comment>
<keyword evidence="7 9" id="KW-1133">Transmembrane helix</keyword>
<dbReference type="Pfam" id="PF12399">
    <property type="entry name" value="BCA_ABC_TP_C"/>
    <property type="match status" value="1"/>
</dbReference>
<evidence type="ECO:0000256" key="8">
    <source>
        <dbReference type="ARBA" id="ARBA00023136"/>
    </source>
</evidence>
<dbReference type="SMART" id="SM00382">
    <property type="entry name" value="AAA"/>
    <property type="match status" value="1"/>
</dbReference>
<accession>A0A6A4RGK7</accession>
<feature type="transmembrane region" description="Helical" evidence="9">
    <location>
        <begin position="189"/>
        <end position="208"/>
    </location>
</feature>
<gene>
    <name evidence="11" type="ORF">GP644_13515</name>
</gene>
<feature type="domain" description="ABC transporter" evidence="10">
    <location>
        <begin position="392"/>
        <end position="627"/>
    </location>
</feature>
<dbReference type="InterPro" id="IPR051120">
    <property type="entry name" value="ABC_AA/LPS_Transport"/>
</dbReference>
<feature type="transmembrane region" description="Helical" evidence="9">
    <location>
        <begin position="238"/>
        <end position="262"/>
    </location>
</feature>
<evidence type="ECO:0000256" key="2">
    <source>
        <dbReference type="ARBA" id="ARBA00022448"/>
    </source>
</evidence>
<evidence type="ECO:0000256" key="1">
    <source>
        <dbReference type="ARBA" id="ARBA00004651"/>
    </source>
</evidence>
<evidence type="ECO:0000256" key="7">
    <source>
        <dbReference type="ARBA" id="ARBA00022989"/>
    </source>
</evidence>
<organism evidence="11 12">
    <name type="scientific">Parasedimentitalea maritima</name>
    <dbReference type="NCBI Taxonomy" id="2578117"/>
    <lineage>
        <taxon>Bacteria</taxon>
        <taxon>Pseudomonadati</taxon>
        <taxon>Pseudomonadota</taxon>
        <taxon>Alphaproteobacteria</taxon>
        <taxon>Rhodobacterales</taxon>
        <taxon>Paracoccaceae</taxon>
        <taxon>Parasedimentitalea</taxon>
    </lineage>
</organism>
<dbReference type="GO" id="GO:1903805">
    <property type="term" value="P:L-valine import across plasma membrane"/>
    <property type="evidence" value="ECO:0007669"/>
    <property type="project" value="TreeGrafter"/>
</dbReference>
<dbReference type="GO" id="GO:0042941">
    <property type="term" value="P:D-alanine transmembrane transport"/>
    <property type="evidence" value="ECO:0007669"/>
    <property type="project" value="TreeGrafter"/>
</dbReference>
<reference evidence="11 12" key="1">
    <citation type="submission" date="2019-12" db="EMBL/GenBank/DDBJ databases">
        <authorList>
            <person name="Zhang Y.-J."/>
        </authorList>
    </citation>
    <scope>NUCLEOTIDE SEQUENCE [LARGE SCALE GENOMIC DNA]</scope>
    <source>
        <strain evidence="11 12">H18S-6</strain>
    </source>
</reference>
<evidence type="ECO:0000256" key="9">
    <source>
        <dbReference type="SAM" id="Phobius"/>
    </source>
</evidence>
<dbReference type="RefSeq" id="WP_158980023.1">
    <property type="nucleotide sequence ID" value="NZ_WSFO01000008.1"/>
</dbReference>
<dbReference type="CDD" id="cd06581">
    <property type="entry name" value="TM_PBP1_LivM_like"/>
    <property type="match status" value="1"/>
</dbReference>
<dbReference type="SUPFAM" id="SSF52540">
    <property type="entry name" value="P-loop containing nucleoside triphosphate hydrolases"/>
    <property type="match status" value="1"/>
</dbReference>
<dbReference type="InterPro" id="IPR032823">
    <property type="entry name" value="BCA_ABC_TP_C"/>
</dbReference>
<dbReference type="AlphaFoldDB" id="A0A6A4RGK7"/>
<evidence type="ECO:0000313" key="11">
    <source>
        <dbReference type="EMBL" id="KAE9628783.1"/>
    </source>
</evidence>
<protein>
    <submittedName>
        <fullName evidence="11">ATP-binding cassette domain-containing protein</fullName>
    </submittedName>
</protein>
<dbReference type="InterPro" id="IPR043428">
    <property type="entry name" value="LivM-like"/>
</dbReference>
<keyword evidence="6 11" id="KW-0067">ATP-binding</keyword>
<evidence type="ECO:0000256" key="5">
    <source>
        <dbReference type="ARBA" id="ARBA00022741"/>
    </source>
</evidence>
<feature type="transmembrane region" description="Helical" evidence="9">
    <location>
        <begin position="121"/>
        <end position="140"/>
    </location>
</feature>
<dbReference type="GO" id="GO:0015188">
    <property type="term" value="F:L-isoleucine transmembrane transporter activity"/>
    <property type="evidence" value="ECO:0007669"/>
    <property type="project" value="TreeGrafter"/>
</dbReference>
<proteinExistence type="predicted"/>
<evidence type="ECO:0000313" key="12">
    <source>
        <dbReference type="Proteomes" id="UP000441586"/>
    </source>
</evidence>
<keyword evidence="4 9" id="KW-0812">Transmembrane</keyword>
<keyword evidence="2" id="KW-0813">Transport</keyword>
<comment type="subcellular location">
    <subcellularLocation>
        <location evidence="1">Cell membrane</location>
        <topology evidence="1">Multi-pass membrane protein</topology>
    </subcellularLocation>
</comment>
<dbReference type="GO" id="GO:0016887">
    <property type="term" value="F:ATP hydrolysis activity"/>
    <property type="evidence" value="ECO:0007669"/>
    <property type="project" value="InterPro"/>
</dbReference>
<dbReference type="PANTHER" id="PTHR45772:SF7">
    <property type="entry name" value="AMINO ACID ABC TRANSPORTER ATP-BINDING PROTEIN"/>
    <property type="match status" value="1"/>
</dbReference>
<dbReference type="GO" id="GO:0015808">
    <property type="term" value="P:L-alanine transport"/>
    <property type="evidence" value="ECO:0007669"/>
    <property type="project" value="TreeGrafter"/>
</dbReference>
<dbReference type="GO" id="GO:0005304">
    <property type="term" value="F:L-valine transmembrane transporter activity"/>
    <property type="evidence" value="ECO:0007669"/>
    <property type="project" value="TreeGrafter"/>
</dbReference>
<sequence length="633" mass="67209">MSQVDLNMASSEIAATHKARLDTRGRQSFWSVVIIASALSAVLLFFAGFGLANESLLKLATINVIAGLGVGLFCGGTGILSLAHISFFGIGAYVASWFTIPPAIKGFLLPSMPFAIQQADWPLWLALVPAVAAAALVGLLTGMVMRRLRDTAAVIASFGFLIISYLLFIGLKPLTNGKQSLYSIPRDALGWPLILVALVVALIVAYAAKASIAGRNAEASREDEQAARSIGIVSDNSILFLWVVSAAIMGLAGALFVHVVGVAAPSAFYLDKTFALIVMVIIGGYRSLTGAVVGAVIVTFAEEVFKKTEEFLGGFAGQELIGGIIMPQVFGLTALAFSVMILLVLYYRPDGIAGYKEVATLPWVQRRLDGWFGTANSNIAPAHYRVSETARLKTVDLHKSYGGFVAMSGTNLEVKAGQIVGLIGPNGAGKSTFINVITGNLFATSGSISLNDQDATLWSANKLAKSGMGRTFQNIRVFGSLTVLENVLTAVNVARPELGSVAAEDKARAWLHALNLDAVVQTSAEALAYGDQRRLEIARALALEPDFLLLDEPVAGMNHQETEALTALLRQVVADIGCGILLVEHDLPMVMALCDHIYVVNKGEQIADGTPAEIRANPVVIEAYIGQELDDPH</sequence>
<evidence type="ECO:0000259" key="10">
    <source>
        <dbReference type="PROSITE" id="PS50893"/>
    </source>
</evidence>
<dbReference type="InterPro" id="IPR003439">
    <property type="entry name" value="ABC_transporter-like_ATP-bd"/>
</dbReference>
<keyword evidence="3" id="KW-1003">Cell membrane</keyword>
<name>A0A6A4RGK7_9RHOB</name>
<feature type="transmembrane region" description="Helical" evidence="9">
    <location>
        <begin position="320"/>
        <end position="347"/>
    </location>
</feature>
<feature type="transmembrane region" description="Helical" evidence="9">
    <location>
        <begin position="274"/>
        <end position="300"/>
    </location>
</feature>
<evidence type="ECO:0000256" key="4">
    <source>
        <dbReference type="ARBA" id="ARBA00022692"/>
    </source>
</evidence>
<feature type="transmembrane region" description="Helical" evidence="9">
    <location>
        <begin position="152"/>
        <end position="169"/>
    </location>
</feature>
<dbReference type="PROSITE" id="PS50893">
    <property type="entry name" value="ABC_TRANSPORTER_2"/>
    <property type="match status" value="1"/>
</dbReference>
<dbReference type="Proteomes" id="UP000441586">
    <property type="component" value="Unassembled WGS sequence"/>
</dbReference>
<dbReference type="Gene3D" id="3.40.50.300">
    <property type="entry name" value="P-loop containing nucleotide triphosphate hydrolases"/>
    <property type="match status" value="1"/>
</dbReference>
<dbReference type="GO" id="GO:1903806">
    <property type="term" value="P:L-isoleucine import across plasma membrane"/>
    <property type="evidence" value="ECO:0007669"/>
    <property type="project" value="TreeGrafter"/>
</dbReference>
<dbReference type="PROSITE" id="PS00211">
    <property type="entry name" value="ABC_TRANSPORTER_1"/>
    <property type="match status" value="1"/>
</dbReference>
<feature type="transmembrane region" description="Helical" evidence="9">
    <location>
        <begin position="90"/>
        <end position="109"/>
    </location>
</feature>
<keyword evidence="8 9" id="KW-0472">Membrane</keyword>